<comment type="caution">
    <text evidence="1">The sequence shown here is derived from an EMBL/GenBank/DDBJ whole genome shotgun (WGS) entry which is preliminary data.</text>
</comment>
<protein>
    <submittedName>
        <fullName evidence="1">Uncharacterized protein</fullName>
    </submittedName>
</protein>
<evidence type="ECO:0000313" key="1">
    <source>
        <dbReference type="EMBL" id="KAI5658508.1"/>
    </source>
</evidence>
<evidence type="ECO:0000313" key="2">
    <source>
        <dbReference type="Proteomes" id="UP001060085"/>
    </source>
</evidence>
<reference evidence="2" key="1">
    <citation type="journal article" date="2023" name="Nat. Plants">
        <title>Single-cell RNA sequencing provides a high-resolution roadmap for understanding the multicellular compartmentation of specialized metabolism.</title>
        <authorList>
            <person name="Sun S."/>
            <person name="Shen X."/>
            <person name="Li Y."/>
            <person name="Li Y."/>
            <person name="Wang S."/>
            <person name="Li R."/>
            <person name="Zhang H."/>
            <person name="Shen G."/>
            <person name="Guo B."/>
            <person name="Wei J."/>
            <person name="Xu J."/>
            <person name="St-Pierre B."/>
            <person name="Chen S."/>
            <person name="Sun C."/>
        </authorList>
    </citation>
    <scope>NUCLEOTIDE SEQUENCE [LARGE SCALE GENOMIC DNA]</scope>
</reference>
<organism evidence="1 2">
    <name type="scientific">Catharanthus roseus</name>
    <name type="common">Madagascar periwinkle</name>
    <name type="synonym">Vinca rosea</name>
    <dbReference type="NCBI Taxonomy" id="4058"/>
    <lineage>
        <taxon>Eukaryota</taxon>
        <taxon>Viridiplantae</taxon>
        <taxon>Streptophyta</taxon>
        <taxon>Embryophyta</taxon>
        <taxon>Tracheophyta</taxon>
        <taxon>Spermatophyta</taxon>
        <taxon>Magnoliopsida</taxon>
        <taxon>eudicotyledons</taxon>
        <taxon>Gunneridae</taxon>
        <taxon>Pentapetalae</taxon>
        <taxon>asterids</taxon>
        <taxon>lamiids</taxon>
        <taxon>Gentianales</taxon>
        <taxon>Apocynaceae</taxon>
        <taxon>Rauvolfioideae</taxon>
        <taxon>Vinceae</taxon>
        <taxon>Catharanthinae</taxon>
        <taxon>Catharanthus</taxon>
    </lineage>
</organism>
<sequence length="125" mass="14214">MFLSKSVVKKIRLVPRTSTVRTIHHSDFKGNFVMLQLTPRGQVSPKSSEPKRKKPSLASSHEGFLTAMHSITQHPCFPLPTARKKNFETTFAIIFSIKSSHKQNYELHNYQNPNGSISNEPKHES</sequence>
<name>A0ACC0AGD4_CATRO</name>
<gene>
    <name evidence="1" type="ORF">M9H77_27301</name>
</gene>
<accession>A0ACC0AGD4</accession>
<dbReference type="Proteomes" id="UP001060085">
    <property type="component" value="Linkage Group LG06"/>
</dbReference>
<keyword evidence="2" id="KW-1185">Reference proteome</keyword>
<dbReference type="EMBL" id="CM044706">
    <property type="protein sequence ID" value="KAI5658508.1"/>
    <property type="molecule type" value="Genomic_DNA"/>
</dbReference>
<proteinExistence type="predicted"/>